<keyword evidence="5" id="KW-0804">Transcription</keyword>
<comment type="similarity">
    <text evidence="1">Belongs to the AfsR/DnrI/RedD regulatory family.</text>
</comment>
<dbReference type="InterPro" id="IPR016032">
    <property type="entry name" value="Sig_transdc_resp-reg_C-effctor"/>
</dbReference>
<evidence type="ECO:0000313" key="8">
    <source>
        <dbReference type="EMBL" id="MFC4031622.1"/>
    </source>
</evidence>
<dbReference type="SMART" id="SM01043">
    <property type="entry name" value="BTAD"/>
    <property type="match status" value="1"/>
</dbReference>
<dbReference type="SUPFAM" id="SSF46894">
    <property type="entry name" value="C-terminal effector domain of the bipartite response regulators"/>
    <property type="match status" value="1"/>
</dbReference>
<feature type="DNA-binding region" description="OmpR/PhoB-type" evidence="6">
    <location>
        <begin position="1"/>
        <end position="100"/>
    </location>
</feature>
<dbReference type="Pfam" id="PF00486">
    <property type="entry name" value="Trans_reg_C"/>
    <property type="match status" value="1"/>
</dbReference>
<feature type="domain" description="OmpR/PhoB-type" evidence="7">
    <location>
        <begin position="1"/>
        <end position="100"/>
    </location>
</feature>
<gene>
    <name evidence="8" type="ORF">ACFO3J_09045</name>
</gene>
<evidence type="ECO:0000256" key="2">
    <source>
        <dbReference type="ARBA" id="ARBA00023012"/>
    </source>
</evidence>
<dbReference type="EMBL" id="JBHSBB010000008">
    <property type="protein sequence ID" value="MFC4031622.1"/>
    <property type="molecule type" value="Genomic_DNA"/>
</dbReference>
<dbReference type="Pfam" id="PF03704">
    <property type="entry name" value="BTAD"/>
    <property type="match status" value="1"/>
</dbReference>
<dbReference type="RefSeq" id="WP_386427907.1">
    <property type="nucleotide sequence ID" value="NZ_JBHSBB010000008.1"/>
</dbReference>
<proteinExistence type="inferred from homology"/>
<dbReference type="PANTHER" id="PTHR35807:SF1">
    <property type="entry name" value="TRANSCRIPTIONAL REGULATOR REDD"/>
    <property type="match status" value="1"/>
</dbReference>
<evidence type="ECO:0000256" key="6">
    <source>
        <dbReference type="PROSITE-ProRule" id="PRU01091"/>
    </source>
</evidence>
<keyword evidence="4 6" id="KW-0238">DNA-binding</keyword>
<protein>
    <submittedName>
        <fullName evidence="8">BTAD domain-containing putative transcriptional regulator</fullName>
    </submittedName>
</protein>
<organism evidence="8 9">
    <name type="scientific">Streptomyces polygonati</name>
    <dbReference type="NCBI Taxonomy" id="1617087"/>
    <lineage>
        <taxon>Bacteria</taxon>
        <taxon>Bacillati</taxon>
        <taxon>Actinomycetota</taxon>
        <taxon>Actinomycetes</taxon>
        <taxon>Kitasatosporales</taxon>
        <taxon>Streptomycetaceae</taxon>
        <taxon>Streptomyces</taxon>
    </lineage>
</organism>
<dbReference type="SUPFAM" id="SSF48452">
    <property type="entry name" value="TPR-like"/>
    <property type="match status" value="1"/>
</dbReference>
<dbReference type="Gene3D" id="1.10.10.10">
    <property type="entry name" value="Winged helix-like DNA-binding domain superfamily/Winged helix DNA-binding domain"/>
    <property type="match status" value="1"/>
</dbReference>
<evidence type="ECO:0000256" key="4">
    <source>
        <dbReference type="ARBA" id="ARBA00023125"/>
    </source>
</evidence>
<accession>A0ABV8HL52</accession>
<sequence length="269" mass="29667">MEIEMLGSLNVRERGMSIVPSAGKPRQILALLALRANRVVPVPVLLEEVWGDAPPRSAATTLQTYILQLRRKIAGTSQPGGTRYAKEVLATAFGGYQFALTHQRCDLWEFERLADQGSAALACGDAGTASDLLARALRLWRGPALADVPVGRVLEMEILGMEESRTRALDLRIEADLRLGRHAELLGELRMLMAGHPLNENLCAQLMLALYRAGQVWRALQQFQELRGTLIAELGVEPSPRLQRLHQAVLAGDPRLEVPERGDFLQLAE</sequence>
<dbReference type="Gene3D" id="1.25.40.10">
    <property type="entry name" value="Tetratricopeptide repeat domain"/>
    <property type="match status" value="1"/>
</dbReference>
<keyword evidence="3" id="KW-0805">Transcription regulation</keyword>
<dbReference type="PROSITE" id="PS51755">
    <property type="entry name" value="OMPR_PHOB"/>
    <property type="match status" value="1"/>
</dbReference>
<comment type="caution">
    <text evidence="8">The sequence shown here is derived from an EMBL/GenBank/DDBJ whole genome shotgun (WGS) entry which is preliminary data.</text>
</comment>
<evidence type="ECO:0000256" key="5">
    <source>
        <dbReference type="ARBA" id="ARBA00023163"/>
    </source>
</evidence>
<evidence type="ECO:0000313" key="9">
    <source>
        <dbReference type="Proteomes" id="UP001595765"/>
    </source>
</evidence>
<dbReference type="InterPro" id="IPR051677">
    <property type="entry name" value="AfsR-DnrI-RedD_regulator"/>
</dbReference>
<dbReference type="SMART" id="SM00862">
    <property type="entry name" value="Trans_reg_C"/>
    <property type="match status" value="1"/>
</dbReference>
<evidence type="ECO:0000256" key="1">
    <source>
        <dbReference type="ARBA" id="ARBA00005820"/>
    </source>
</evidence>
<reference evidence="9" key="1">
    <citation type="journal article" date="2019" name="Int. J. Syst. Evol. Microbiol.">
        <title>The Global Catalogue of Microorganisms (GCM) 10K type strain sequencing project: providing services to taxonomists for standard genome sequencing and annotation.</title>
        <authorList>
            <consortium name="The Broad Institute Genomics Platform"/>
            <consortium name="The Broad Institute Genome Sequencing Center for Infectious Disease"/>
            <person name="Wu L."/>
            <person name="Ma J."/>
        </authorList>
    </citation>
    <scope>NUCLEOTIDE SEQUENCE [LARGE SCALE GENOMIC DNA]</scope>
    <source>
        <strain evidence="9">CGMCC 4.7237</strain>
    </source>
</reference>
<dbReference type="InterPro" id="IPR011990">
    <property type="entry name" value="TPR-like_helical_dom_sf"/>
</dbReference>
<dbReference type="PANTHER" id="PTHR35807">
    <property type="entry name" value="TRANSCRIPTIONAL REGULATOR REDD-RELATED"/>
    <property type="match status" value="1"/>
</dbReference>
<dbReference type="CDD" id="cd15831">
    <property type="entry name" value="BTAD"/>
    <property type="match status" value="1"/>
</dbReference>
<dbReference type="InterPro" id="IPR005158">
    <property type="entry name" value="BTAD"/>
</dbReference>
<keyword evidence="2" id="KW-0902">Two-component regulatory system</keyword>
<name>A0ABV8HL52_9ACTN</name>
<dbReference type="InterPro" id="IPR001867">
    <property type="entry name" value="OmpR/PhoB-type_DNA-bd"/>
</dbReference>
<dbReference type="Proteomes" id="UP001595765">
    <property type="component" value="Unassembled WGS sequence"/>
</dbReference>
<evidence type="ECO:0000259" key="7">
    <source>
        <dbReference type="PROSITE" id="PS51755"/>
    </source>
</evidence>
<keyword evidence="9" id="KW-1185">Reference proteome</keyword>
<evidence type="ECO:0000256" key="3">
    <source>
        <dbReference type="ARBA" id="ARBA00023015"/>
    </source>
</evidence>
<dbReference type="InterPro" id="IPR036388">
    <property type="entry name" value="WH-like_DNA-bd_sf"/>
</dbReference>